<dbReference type="GO" id="GO:0010506">
    <property type="term" value="P:regulation of autophagy"/>
    <property type="evidence" value="ECO:0007669"/>
    <property type="project" value="InterPro"/>
</dbReference>
<dbReference type="InterPro" id="IPR011009">
    <property type="entry name" value="Kinase-like_dom_sf"/>
</dbReference>
<dbReference type="InterPro" id="IPR000719">
    <property type="entry name" value="Prot_kinase_dom"/>
</dbReference>
<evidence type="ECO:0000256" key="7">
    <source>
        <dbReference type="SAM" id="MobiDB-lite"/>
    </source>
</evidence>
<dbReference type="HOGENOM" id="CLU_233513_0_0_1"/>
<feature type="compositionally biased region" description="Low complexity" evidence="7">
    <location>
        <begin position="190"/>
        <end position="239"/>
    </location>
</feature>
<dbReference type="Pfam" id="PF08568">
    <property type="entry name" value="Kinetochor_Ybp2"/>
    <property type="match status" value="1"/>
</dbReference>
<feature type="compositionally biased region" description="Low complexity" evidence="7">
    <location>
        <begin position="1053"/>
        <end position="1072"/>
    </location>
</feature>
<dbReference type="InterPro" id="IPR045269">
    <property type="entry name" value="Atg1-like"/>
</dbReference>
<feature type="region of interest" description="Disordered" evidence="7">
    <location>
        <begin position="1422"/>
        <end position="1454"/>
    </location>
</feature>
<comment type="caution">
    <text evidence="9">The sequence shown here is derived from an EMBL/GenBank/DDBJ whole genome shotgun (WGS) entry which is preliminary data.</text>
</comment>
<evidence type="ECO:0000256" key="6">
    <source>
        <dbReference type="PROSITE-ProRule" id="PRU10141"/>
    </source>
</evidence>
<dbReference type="GO" id="GO:0000407">
    <property type="term" value="C:phagophore assembly site"/>
    <property type="evidence" value="ECO:0007669"/>
    <property type="project" value="TreeGrafter"/>
</dbReference>
<keyword evidence="4" id="KW-0418">Kinase</keyword>
<dbReference type="GO" id="GO:0004674">
    <property type="term" value="F:protein serine/threonine kinase activity"/>
    <property type="evidence" value="ECO:0007669"/>
    <property type="project" value="UniProtKB-EC"/>
</dbReference>
<feature type="compositionally biased region" description="Low complexity" evidence="7">
    <location>
        <begin position="160"/>
        <end position="180"/>
    </location>
</feature>
<protein>
    <recommendedName>
        <fullName evidence="1">non-specific serine/threonine protein kinase</fullName>
        <ecNumber evidence="1">2.7.11.1</ecNumber>
    </recommendedName>
</protein>
<gene>
    <name evidence="9" type="ORF">K437DRAFT_268046</name>
</gene>
<dbReference type="PANTHER" id="PTHR24348">
    <property type="entry name" value="SERINE/THREONINE-PROTEIN KINASE UNC-51-RELATED"/>
    <property type="match status" value="1"/>
</dbReference>
<feature type="compositionally biased region" description="Basic and acidic residues" evidence="7">
    <location>
        <begin position="82"/>
        <end position="91"/>
    </location>
</feature>
<organism evidence="9 10">
    <name type="scientific">Tilletiaria anomala (strain ATCC 24038 / CBS 436.72 / UBC 951)</name>
    <dbReference type="NCBI Taxonomy" id="1037660"/>
    <lineage>
        <taxon>Eukaryota</taxon>
        <taxon>Fungi</taxon>
        <taxon>Dikarya</taxon>
        <taxon>Basidiomycota</taxon>
        <taxon>Ustilaginomycotina</taxon>
        <taxon>Exobasidiomycetes</taxon>
        <taxon>Georgefischeriales</taxon>
        <taxon>Tilletiariaceae</taxon>
        <taxon>Tilletiaria</taxon>
    </lineage>
</organism>
<evidence type="ECO:0000256" key="2">
    <source>
        <dbReference type="ARBA" id="ARBA00022679"/>
    </source>
</evidence>
<dbReference type="OMA" id="RGISEYT"/>
<evidence type="ECO:0000256" key="3">
    <source>
        <dbReference type="ARBA" id="ARBA00022741"/>
    </source>
</evidence>
<feature type="compositionally biased region" description="Low complexity" evidence="7">
    <location>
        <begin position="1159"/>
        <end position="1177"/>
    </location>
</feature>
<keyword evidence="5 6" id="KW-0067">ATP-binding</keyword>
<feature type="region of interest" description="Disordered" evidence="7">
    <location>
        <begin position="1"/>
        <end position="45"/>
    </location>
</feature>
<dbReference type="Pfam" id="PF00069">
    <property type="entry name" value="Pkinase"/>
    <property type="match status" value="1"/>
</dbReference>
<feature type="region of interest" description="Disordered" evidence="7">
    <location>
        <begin position="1053"/>
        <end position="1087"/>
    </location>
</feature>
<dbReference type="RefSeq" id="XP_013243585.1">
    <property type="nucleotide sequence ID" value="XM_013388131.1"/>
</dbReference>
<dbReference type="PANTHER" id="PTHR24348:SF22">
    <property type="entry name" value="NON-SPECIFIC SERINE_THREONINE PROTEIN KINASE"/>
    <property type="match status" value="1"/>
</dbReference>
<dbReference type="InterPro" id="IPR013877">
    <property type="entry name" value="YAP-bd/ALF4/Glomulin"/>
</dbReference>
<keyword evidence="2" id="KW-0808">Transferase</keyword>
<feature type="domain" description="Protein kinase" evidence="8">
    <location>
        <begin position="399"/>
        <end position="671"/>
    </location>
</feature>
<feature type="region of interest" description="Disordered" evidence="7">
    <location>
        <begin position="150"/>
        <end position="265"/>
    </location>
</feature>
<dbReference type="InterPro" id="IPR008271">
    <property type="entry name" value="Ser/Thr_kinase_AS"/>
</dbReference>
<dbReference type="Gene3D" id="1.10.510.10">
    <property type="entry name" value="Transferase(Phosphotransferase) domain 1"/>
    <property type="match status" value="1"/>
</dbReference>
<proteinExistence type="predicted"/>
<dbReference type="GeneID" id="25265991"/>
<dbReference type="Proteomes" id="UP000027361">
    <property type="component" value="Unassembled WGS sequence"/>
</dbReference>
<evidence type="ECO:0000256" key="1">
    <source>
        <dbReference type="ARBA" id="ARBA00012513"/>
    </source>
</evidence>
<name>A0A066VYM8_TILAU</name>
<evidence type="ECO:0000259" key="8">
    <source>
        <dbReference type="PROSITE" id="PS50011"/>
    </source>
</evidence>
<keyword evidence="10" id="KW-1185">Reference proteome</keyword>
<evidence type="ECO:0000313" key="9">
    <source>
        <dbReference type="EMBL" id="KDN46606.1"/>
    </source>
</evidence>
<dbReference type="OrthoDB" id="5396786at2759"/>
<reference evidence="9 10" key="1">
    <citation type="submission" date="2014-05" db="EMBL/GenBank/DDBJ databases">
        <title>Draft genome sequence of a rare smut relative, Tilletiaria anomala UBC 951.</title>
        <authorList>
            <consortium name="DOE Joint Genome Institute"/>
            <person name="Toome M."/>
            <person name="Kuo A."/>
            <person name="Henrissat B."/>
            <person name="Lipzen A."/>
            <person name="Tritt A."/>
            <person name="Yoshinaga Y."/>
            <person name="Zane M."/>
            <person name="Barry K."/>
            <person name="Grigoriev I.V."/>
            <person name="Spatafora J.W."/>
            <person name="Aimea M.C."/>
        </authorList>
    </citation>
    <scope>NUCLEOTIDE SEQUENCE [LARGE SCALE GENOMIC DNA]</scope>
    <source>
        <strain evidence="9 10">UBC 951</strain>
    </source>
</reference>
<dbReference type="EMBL" id="JMSN01000034">
    <property type="protein sequence ID" value="KDN46606.1"/>
    <property type="molecule type" value="Genomic_DNA"/>
</dbReference>
<evidence type="ECO:0000256" key="4">
    <source>
        <dbReference type="ARBA" id="ARBA00022777"/>
    </source>
</evidence>
<dbReference type="SMART" id="SM00220">
    <property type="entry name" value="S_TKc"/>
    <property type="match status" value="1"/>
</dbReference>
<dbReference type="PROSITE" id="PS00108">
    <property type="entry name" value="PROTEIN_KINASE_ST"/>
    <property type="match status" value="1"/>
</dbReference>
<feature type="compositionally biased region" description="Basic and acidic residues" evidence="7">
    <location>
        <begin position="240"/>
        <end position="265"/>
    </location>
</feature>
<dbReference type="InParanoid" id="A0A066VYM8"/>
<dbReference type="STRING" id="1037660.A0A066VYM8"/>
<feature type="compositionally biased region" description="Low complexity" evidence="7">
    <location>
        <begin position="27"/>
        <end position="45"/>
    </location>
</feature>
<feature type="region of interest" description="Disordered" evidence="7">
    <location>
        <begin position="1342"/>
        <end position="1366"/>
    </location>
</feature>
<dbReference type="GO" id="GO:0005776">
    <property type="term" value="C:autophagosome"/>
    <property type="evidence" value="ECO:0007669"/>
    <property type="project" value="TreeGrafter"/>
</dbReference>
<dbReference type="PROSITE" id="PS00107">
    <property type="entry name" value="PROTEIN_KINASE_ATP"/>
    <property type="match status" value="1"/>
</dbReference>
<feature type="region of interest" description="Disordered" evidence="7">
    <location>
        <begin position="989"/>
        <end position="1038"/>
    </location>
</feature>
<evidence type="ECO:0000256" key="5">
    <source>
        <dbReference type="ARBA" id="ARBA00022840"/>
    </source>
</evidence>
<accession>A0A066VYM8</accession>
<feature type="region of interest" description="Disordered" evidence="7">
    <location>
        <begin position="68"/>
        <end position="94"/>
    </location>
</feature>
<feature type="compositionally biased region" description="Low complexity" evidence="7">
    <location>
        <begin position="945"/>
        <end position="959"/>
    </location>
</feature>
<feature type="region of interest" description="Disordered" evidence="7">
    <location>
        <begin position="941"/>
        <end position="970"/>
    </location>
</feature>
<feature type="region of interest" description="Disordered" evidence="7">
    <location>
        <begin position="878"/>
        <end position="918"/>
    </location>
</feature>
<dbReference type="GO" id="GO:0005829">
    <property type="term" value="C:cytosol"/>
    <property type="evidence" value="ECO:0007669"/>
    <property type="project" value="TreeGrafter"/>
</dbReference>
<dbReference type="InterPro" id="IPR017441">
    <property type="entry name" value="Protein_kinase_ATP_BS"/>
</dbReference>
<dbReference type="SUPFAM" id="SSF56112">
    <property type="entry name" value="Protein kinase-like (PK-like)"/>
    <property type="match status" value="1"/>
</dbReference>
<feature type="compositionally biased region" description="Low complexity" evidence="7">
    <location>
        <begin position="892"/>
        <end position="918"/>
    </location>
</feature>
<dbReference type="EC" id="2.7.11.1" evidence="1"/>
<dbReference type="GO" id="GO:0016020">
    <property type="term" value="C:membrane"/>
    <property type="evidence" value="ECO:0007669"/>
    <property type="project" value="TreeGrafter"/>
</dbReference>
<evidence type="ECO:0000313" key="10">
    <source>
        <dbReference type="Proteomes" id="UP000027361"/>
    </source>
</evidence>
<sequence>MEHDGVAVARSAALHAGASKGMQRPTSPSSSSPVSSSSSSSAASGAATLLAADSAAISARKRAAKSACPAHSGGACHSSRGMLEHVPPDRHARARSITSPAPLLHLPAAATPAGKAHDANAHAAGRGYAPLERGADSFAMLASVSANGTRSGAARLTPMPASGSIPSSPAAVAPGTATTALRSTDLRIHSNASTPRNASARSRTRSSSTARQQPHQQQQQQQTQHTASASTTPPLSAAEQARKREREKERETARAAEREAWERTRGAGSSVLDLLGVDDWHARQLAASWQRKHRTRTGMQMRTAAEDAPANGNAIHHEQDPATAADTLDAQGAEQALHRGGSECATSSSSCCSSSSATSDEWTAEDVLPSLEVVQSRRFEPLQVPSADLLLSRGISEYTVLPRILGRGKFSTVFLAVKNGKRYAIKHTPLFPHHHLISTRLLREPTLLAELPPHPNLVAVNETIRTPGHFYLVEEYLGGYVTLEALLPMMSQTQPPQQPQLPIDVADKVLTQLLSAVHAIHHPLQICHRDIKPENILVHPATMQLKLLDFGLATHFSKSEPKLSTCCGSPAFHCPEIVHALASPPGAVQYWGPEVDAWTCGITMVRVLTGIRYPLGASHASLRSMAIRAQRAVAMIHDVRMREKVSMLLEMDGVKRMRYFTQLVSDQQSVLEEQHRGVKEFKSTTFIPTEPAHTMHLRLLTRSATEAIASTPGFAKSMTGFHSNLATPVGSRAPSPTRLASAASSSTAAPSLILLNTSGHPPQRLLSFIKYCLRCAGVLYHCWADTSAANMSALLSHALHEIVSTGTGSFSVPGTPAVELPPSPTTPMFPIMGERADGWGHVYVFECVMELVERKDEEQESQSSMSLVQTIMAAFGRRTSDMNTKRSSSTPARNNGSAGAQAGAAKGAKGKPSPGPSGNKGAINCLTFYLVIRFPRSPSAHAALSARPGYSRSSSAYGSRRSRASSVAGTEVCKMPTASRALFQEPAVENNTLRLKPTVPAPGTETERVSTTLSNEKGEGHTPKAASPGPLQNPLQIVTSPDGLLNLIAINASRSPPCSRNSSRTRTRGSSNAAHMPISNKRSSHKGRVYIQVSDERAVEVVKNALSRGGVQEPSDVEDDAATDGNDTDSSRRSFTHQRQSMLRSRSHAPLTRSRRPSRGAAASETAAAEITATRGRQPWRKGHEEVRQDLSSVAAVKEESPSSFDLETMVNDCGTHLEKVIDPSGRAIEATDAQTATQALTAARGILVTMSKTFSALEQADPERLKSILSPWTFNLFSAVAPSLGINAEGLLSSEGTTPPVQGSAIRFLGADVLQVAARNLSPREVFVAVQECMELMLAGSSKREKGQEEQQAEAEDAEDSSREPLAAPVWTGALELSGLLNVLNTVLPRLQSKKPHKFTETLTETVPRAVRHLMAKLAADSDLSASRQQEPRSSHVHHSSSSPSTWTEPQSPLKMTAVRELCEGLCALTETLIGWEAAMLSAAGSTTPAPQTNGGASERVLALFLGGFTSLLPSLPLINGSEASLAELHFKSREPKYTFHRPATTPFSVPTAPLSASIMSLSSDRTVLQGDAQGPGQLWIRISEVTKSLRTNLIELAFEHHAAAEEASSPSATMQGTISLGSFLLLAQLLARNLHNDSLGIRSPGEWTPSEAEQMLEKALPTLMAGLGAKMPPMLTASGTASSGRASALSDGALLWLMWCFEGLRRDTERLEPLEENVSLPLVQLLALHAALSSAPSSRHISIRMLRDLLVDLMEEPLALDQIKDLIFETSYPPLKAACVGLLKDVLDQKASSDSLFWNPVALTEVLPAFLNATGIPKPDTSSEGEFKTSYDGALNALEEKTSWISEVSHFFFYLLRRDVENKTGIKDTVTLQRLREDFADPLCELLASWEAALDDETNSSMVSPRRGQGDDIRVPLNIIRLALDRLFDELPRRE</sequence>
<feature type="binding site" evidence="6">
    <location>
        <position position="426"/>
    </location>
    <ligand>
        <name>ATP</name>
        <dbReference type="ChEBI" id="CHEBI:30616"/>
    </ligand>
</feature>
<dbReference type="PROSITE" id="PS50011">
    <property type="entry name" value="PROTEIN_KINASE_DOM"/>
    <property type="match status" value="1"/>
</dbReference>
<feature type="region of interest" description="Disordered" evidence="7">
    <location>
        <begin position="1105"/>
        <end position="1188"/>
    </location>
</feature>
<dbReference type="GO" id="GO:0000045">
    <property type="term" value="P:autophagosome assembly"/>
    <property type="evidence" value="ECO:0007669"/>
    <property type="project" value="TreeGrafter"/>
</dbReference>
<keyword evidence="3 6" id="KW-0547">Nucleotide-binding</keyword>
<dbReference type="GO" id="GO:0005524">
    <property type="term" value="F:ATP binding"/>
    <property type="evidence" value="ECO:0007669"/>
    <property type="project" value="UniProtKB-UniRule"/>
</dbReference>